<evidence type="ECO:0000313" key="1">
    <source>
        <dbReference type="EMBL" id="ARS35688.1"/>
    </source>
</evidence>
<dbReference type="STRING" id="709015.GCA_000472485_01949"/>
<name>A0A1X9YS50_9BACT</name>
<dbReference type="OrthoDB" id="892620at2"/>
<accession>A0A1X9YS50</accession>
<keyword evidence="2" id="KW-1185">Reference proteome</keyword>
<dbReference type="AlphaFoldDB" id="A0A1X9YS50"/>
<evidence type="ECO:0000313" key="2">
    <source>
        <dbReference type="Proteomes" id="UP000266292"/>
    </source>
</evidence>
<reference evidence="2" key="1">
    <citation type="submission" date="2017-05" db="EMBL/GenBank/DDBJ databases">
        <authorList>
            <person name="Ray J."/>
            <person name="Price M."/>
            <person name="Deutschbauer A."/>
        </authorList>
    </citation>
    <scope>NUCLEOTIDE SEQUENCE [LARGE SCALE GENOMIC DNA]</scope>
    <source>
        <strain evidence="2">DSM 19842</strain>
    </source>
</reference>
<dbReference type="KEGG" id="pact:CA264_09680"/>
<organism evidence="1 2">
    <name type="scientific">Pontibacter actiniarum</name>
    <dbReference type="NCBI Taxonomy" id="323450"/>
    <lineage>
        <taxon>Bacteria</taxon>
        <taxon>Pseudomonadati</taxon>
        <taxon>Bacteroidota</taxon>
        <taxon>Cytophagia</taxon>
        <taxon>Cytophagales</taxon>
        <taxon>Hymenobacteraceae</taxon>
        <taxon>Pontibacter</taxon>
    </lineage>
</organism>
<sequence length="245" mass="28500">MKNKNLLHDKKLSKAQVQEILRKQGKLIPELMEAFCERRPDGSIFEQDLVYELNDGNFLVVRDPSIKREGGKGDIWKREFMNRFASWSKEVKEDYAQGRSSSTEHWRYYSKYKNELIDNVELLIQELSHRLNIDILDLDKSYDSLGLVSSKVEKLGRDVARPELYDNLVAYVGEVIKSRVQGQWKFDSVFKVPYVGNENEHTHLNPVNIVWGELGSLEPMNLRKATVAEIRNVSHLHKIVKQNKS</sequence>
<dbReference type="RefSeq" id="WP_025606716.1">
    <property type="nucleotide sequence ID" value="NZ_CP021235.1"/>
</dbReference>
<gene>
    <name evidence="1" type="ORF">CA264_09680</name>
</gene>
<dbReference type="EMBL" id="CP021235">
    <property type="protein sequence ID" value="ARS35688.1"/>
    <property type="molecule type" value="Genomic_DNA"/>
</dbReference>
<protein>
    <submittedName>
        <fullName evidence="1">Uncharacterized protein</fullName>
    </submittedName>
</protein>
<proteinExistence type="predicted"/>
<dbReference type="Proteomes" id="UP000266292">
    <property type="component" value="Chromosome"/>
</dbReference>